<dbReference type="GO" id="GO:0005543">
    <property type="term" value="F:phospholipid binding"/>
    <property type="evidence" value="ECO:0000318"/>
    <property type="project" value="GO_Central"/>
</dbReference>
<protein>
    <recommendedName>
        <fullName evidence="1">AH domain-containing protein</fullName>
    </recommendedName>
</protein>
<feature type="domain" description="AH" evidence="1">
    <location>
        <begin position="98"/>
        <end position="260"/>
    </location>
</feature>
<sequence>MASRPNDNSDFEAREVDEENGFNPYELNCACEDSDNKNDVVENTLKFMYGIPLNKFYIAKEFFSDVMHSIMEKPIELENVDNHAIDNINILSKILKKLIDLVNSLLNKFDRLFCIEKSFSITMMNLCIDSSDDLKEEFAKNAEIHYALNANGTELKNCLKSFLVSINTLRNNIISDTLSCIRDLKNAKIDMEAHKKHLLFLKSVNPNLNIVSVILDVEAKLLECKSNYEKKKADAGVKIKILNNNKVCQLSVVTIFVLST</sequence>
<dbReference type="Gene3D" id="1.20.1270.60">
    <property type="entry name" value="Arfaptin homology (AH) domain/BAR domain"/>
    <property type="match status" value="1"/>
</dbReference>
<evidence type="ECO:0000259" key="1">
    <source>
        <dbReference type="PROSITE" id="PS50870"/>
    </source>
</evidence>
<dbReference type="RefSeq" id="XP_009027576.1">
    <property type="nucleotide sequence ID" value="XM_009029328.1"/>
</dbReference>
<dbReference type="InterPro" id="IPR027267">
    <property type="entry name" value="AH/BAR_dom_sf"/>
</dbReference>
<dbReference type="AlphaFoldDB" id="T1EVC5"/>
<dbReference type="KEGG" id="hro:HELRODRAFT_164377"/>
<evidence type="ECO:0000313" key="2">
    <source>
        <dbReference type="EMBL" id="ESN94521.1"/>
    </source>
</evidence>
<dbReference type="InterPro" id="IPR010504">
    <property type="entry name" value="AH_dom"/>
</dbReference>
<dbReference type="SMART" id="SM01015">
    <property type="entry name" value="Arfaptin"/>
    <property type="match status" value="1"/>
</dbReference>
<dbReference type="CTD" id="20200525"/>
<reference evidence="2 4" key="2">
    <citation type="journal article" date="2013" name="Nature">
        <title>Insights into bilaterian evolution from three spiralian genomes.</title>
        <authorList>
            <person name="Simakov O."/>
            <person name="Marletaz F."/>
            <person name="Cho S.J."/>
            <person name="Edsinger-Gonzales E."/>
            <person name="Havlak P."/>
            <person name="Hellsten U."/>
            <person name="Kuo D.H."/>
            <person name="Larsson T."/>
            <person name="Lv J."/>
            <person name="Arendt D."/>
            <person name="Savage R."/>
            <person name="Osoegawa K."/>
            <person name="de Jong P."/>
            <person name="Grimwood J."/>
            <person name="Chapman J.A."/>
            <person name="Shapiro H."/>
            <person name="Aerts A."/>
            <person name="Otillar R.P."/>
            <person name="Terry A.Y."/>
            <person name="Boore J.L."/>
            <person name="Grigoriev I.V."/>
            <person name="Lindberg D.R."/>
            <person name="Seaver E.C."/>
            <person name="Weisblat D.A."/>
            <person name="Putnam N.H."/>
            <person name="Rokhsar D.S."/>
        </authorList>
    </citation>
    <scope>NUCLEOTIDE SEQUENCE</scope>
</reference>
<dbReference type="GO" id="GO:0019904">
    <property type="term" value="F:protein domain specific binding"/>
    <property type="evidence" value="ECO:0007669"/>
    <property type="project" value="InterPro"/>
</dbReference>
<dbReference type="EMBL" id="KB097571">
    <property type="protein sequence ID" value="ESN94521.1"/>
    <property type="molecule type" value="Genomic_DNA"/>
</dbReference>
<dbReference type="Pfam" id="PF06456">
    <property type="entry name" value="Arfaptin"/>
    <property type="match status" value="1"/>
</dbReference>
<dbReference type="PANTHER" id="PTHR12141">
    <property type="entry name" value="ARFAPTIN-RELATED"/>
    <property type="match status" value="1"/>
</dbReference>
<gene>
    <name evidence="3" type="primary">20200525</name>
    <name evidence="2" type="ORF">HELRODRAFT_164377</name>
</gene>
<dbReference type="SUPFAM" id="SSF103657">
    <property type="entry name" value="BAR/IMD domain-like"/>
    <property type="match status" value="1"/>
</dbReference>
<evidence type="ECO:0000313" key="3">
    <source>
        <dbReference type="EnsemblMetazoa" id="HelroP164377"/>
    </source>
</evidence>
<organism evidence="3 4">
    <name type="scientific">Helobdella robusta</name>
    <name type="common">Californian leech</name>
    <dbReference type="NCBI Taxonomy" id="6412"/>
    <lineage>
        <taxon>Eukaryota</taxon>
        <taxon>Metazoa</taxon>
        <taxon>Spiralia</taxon>
        <taxon>Lophotrochozoa</taxon>
        <taxon>Annelida</taxon>
        <taxon>Clitellata</taxon>
        <taxon>Hirudinea</taxon>
        <taxon>Rhynchobdellida</taxon>
        <taxon>Glossiphoniidae</taxon>
        <taxon>Helobdella</taxon>
    </lineage>
</organism>
<dbReference type="STRING" id="6412.T1EVC5"/>
<dbReference type="eggNOG" id="KOG3876">
    <property type="taxonomic scope" value="Eukaryota"/>
</dbReference>
<accession>T1EVC5</accession>
<dbReference type="EMBL" id="AMQM01001646">
    <property type="status" value="NOT_ANNOTATED_CDS"/>
    <property type="molecule type" value="Genomic_DNA"/>
</dbReference>
<dbReference type="InParanoid" id="T1EVC5"/>
<reference evidence="4" key="1">
    <citation type="submission" date="2012-12" db="EMBL/GenBank/DDBJ databases">
        <authorList>
            <person name="Hellsten U."/>
            <person name="Grimwood J."/>
            <person name="Chapman J.A."/>
            <person name="Shapiro H."/>
            <person name="Aerts A."/>
            <person name="Otillar R.P."/>
            <person name="Terry A.Y."/>
            <person name="Boore J.L."/>
            <person name="Simakov O."/>
            <person name="Marletaz F."/>
            <person name="Cho S.-J."/>
            <person name="Edsinger-Gonzales E."/>
            <person name="Havlak P."/>
            <person name="Kuo D.-H."/>
            <person name="Larsson T."/>
            <person name="Lv J."/>
            <person name="Arendt D."/>
            <person name="Savage R."/>
            <person name="Osoegawa K."/>
            <person name="de Jong P."/>
            <person name="Lindberg D.R."/>
            <person name="Seaver E.C."/>
            <person name="Weisblat D.A."/>
            <person name="Putnam N.H."/>
            <person name="Grigoriev I.V."/>
            <person name="Rokhsar D.S."/>
        </authorList>
    </citation>
    <scope>NUCLEOTIDE SEQUENCE</scope>
</reference>
<proteinExistence type="predicted"/>
<name>T1EVC5_HELRO</name>
<dbReference type="GeneID" id="20200525"/>
<dbReference type="FunFam" id="1.20.1270.60:FF:000085">
    <property type="entry name" value="Predicted protein"/>
    <property type="match status" value="1"/>
</dbReference>
<dbReference type="GO" id="GO:0006886">
    <property type="term" value="P:intracellular protein transport"/>
    <property type="evidence" value="ECO:0000318"/>
    <property type="project" value="GO_Central"/>
</dbReference>
<dbReference type="PANTHER" id="PTHR12141:SF5">
    <property type="entry name" value="ARFAPTIN"/>
    <property type="match status" value="1"/>
</dbReference>
<evidence type="ECO:0000313" key="4">
    <source>
        <dbReference type="Proteomes" id="UP000015101"/>
    </source>
</evidence>
<dbReference type="HOGENOM" id="CLU_1070706_0_0_1"/>
<dbReference type="GO" id="GO:0034315">
    <property type="term" value="P:regulation of Arp2/3 complex-mediated actin nucleation"/>
    <property type="evidence" value="ECO:0000318"/>
    <property type="project" value="GO_Central"/>
</dbReference>
<dbReference type="Proteomes" id="UP000015101">
    <property type="component" value="Unassembled WGS sequence"/>
</dbReference>
<dbReference type="InterPro" id="IPR030798">
    <property type="entry name" value="Arfaptin_fam"/>
</dbReference>
<dbReference type="GO" id="GO:0032588">
    <property type="term" value="C:trans-Golgi network membrane"/>
    <property type="evidence" value="ECO:0000318"/>
    <property type="project" value="GO_Central"/>
</dbReference>
<dbReference type="EnsemblMetazoa" id="HelroT164377">
    <property type="protein sequence ID" value="HelroP164377"/>
    <property type="gene ID" value="HelroG164377"/>
</dbReference>
<dbReference type="PROSITE" id="PS50870">
    <property type="entry name" value="AH"/>
    <property type="match status" value="1"/>
</dbReference>
<keyword evidence="4" id="KW-1185">Reference proteome</keyword>
<reference evidence="3" key="3">
    <citation type="submission" date="2015-06" db="UniProtKB">
        <authorList>
            <consortium name="EnsemblMetazoa"/>
        </authorList>
    </citation>
    <scope>IDENTIFICATION</scope>
</reference>